<feature type="domain" description="N-acetylmuramoyl-L-alanine amidase" evidence="1">
    <location>
        <begin position="11"/>
        <end position="148"/>
    </location>
</feature>
<dbReference type="Proteomes" id="UP000717624">
    <property type="component" value="Unassembled WGS sequence"/>
</dbReference>
<gene>
    <name evidence="2" type="ORF">JOD01_003898</name>
</gene>
<proteinExistence type="predicted"/>
<dbReference type="SMART" id="SM00644">
    <property type="entry name" value="Ami_2"/>
    <property type="match status" value="1"/>
</dbReference>
<dbReference type="InterPro" id="IPR036582">
    <property type="entry name" value="Mao_N_sf"/>
</dbReference>
<dbReference type="GO" id="GO:0009253">
    <property type="term" value="P:peptidoglycan catabolic process"/>
    <property type="evidence" value="ECO:0007669"/>
    <property type="project" value="InterPro"/>
</dbReference>
<comment type="caution">
    <text evidence="2">The sequence shown here is derived from an EMBL/GenBank/DDBJ whole genome shotgun (WGS) entry which is preliminary data.</text>
</comment>
<dbReference type="RefSeq" id="WP_204520028.1">
    <property type="nucleotide sequence ID" value="NZ_JAFBEB010000022.1"/>
</dbReference>
<dbReference type="SUPFAM" id="SSF55383">
    <property type="entry name" value="Copper amine oxidase, domain N"/>
    <property type="match status" value="1"/>
</dbReference>
<evidence type="ECO:0000313" key="2">
    <source>
        <dbReference type="EMBL" id="MBM7592236.1"/>
    </source>
</evidence>
<name>A0A938Y5D2_9BACL</name>
<dbReference type="InterPro" id="IPR002502">
    <property type="entry name" value="Amidase_domain"/>
</dbReference>
<dbReference type="EMBL" id="JAFBEB010000022">
    <property type="protein sequence ID" value="MBM7592236.1"/>
    <property type="molecule type" value="Genomic_DNA"/>
</dbReference>
<dbReference type="Pfam" id="PF01510">
    <property type="entry name" value="Amidase_2"/>
    <property type="match status" value="1"/>
</dbReference>
<keyword evidence="3" id="KW-1185">Reference proteome</keyword>
<dbReference type="AlphaFoldDB" id="A0A938Y5D2"/>
<evidence type="ECO:0000313" key="3">
    <source>
        <dbReference type="Proteomes" id="UP000717624"/>
    </source>
</evidence>
<organism evidence="2 3">
    <name type="scientific">Brevibacillus fulvus</name>
    <dbReference type="NCBI Taxonomy" id="1125967"/>
    <lineage>
        <taxon>Bacteria</taxon>
        <taxon>Bacillati</taxon>
        <taxon>Bacillota</taxon>
        <taxon>Bacilli</taxon>
        <taxon>Bacillales</taxon>
        <taxon>Paenibacillaceae</taxon>
        <taxon>Brevibacillus</taxon>
    </lineage>
</organism>
<sequence>MAYPIINNIIPGLPKQAFRNGVGNYEGVVAHSTGSFAPDENQVKYFQNNWQSRQAFVQFFVDWDSIRQTSDLNYRAWGAGPTANQRYVHVELCQTHDHAQFLESYKRYVWVLAWILKRKNLGVFDGKTLVSHDYCSKTFRDTTHTDPIGYLKEHGKTWANLVADVNAEYSKIDTNGNYLSTAKTESVEKCKIQLNGIKLPITGFLKAGVSYIPVRAIAESAGGNVYWNQATKQVKVNDHDLDEHIIDGVSYAPARELAAALNLSVDWDQPNKTVKLSQA</sequence>
<dbReference type="InterPro" id="IPR036505">
    <property type="entry name" value="Amidase/PGRP_sf"/>
</dbReference>
<dbReference type="SUPFAM" id="SSF55846">
    <property type="entry name" value="N-acetylmuramoyl-L-alanine amidase-like"/>
    <property type="match status" value="1"/>
</dbReference>
<accession>A0A938Y5D2</accession>
<evidence type="ECO:0000259" key="1">
    <source>
        <dbReference type="SMART" id="SM00644"/>
    </source>
</evidence>
<reference evidence="2" key="1">
    <citation type="submission" date="2021-01" db="EMBL/GenBank/DDBJ databases">
        <title>Genomic Encyclopedia of Type Strains, Phase IV (KMG-IV): sequencing the most valuable type-strain genomes for metagenomic binning, comparative biology and taxonomic classification.</title>
        <authorList>
            <person name="Goeker M."/>
        </authorList>
    </citation>
    <scope>NUCLEOTIDE SEQUENCE</scope>
    <source>
        <strain evidence="2">DSM 25523</strain>
    </source>
</reference>
<dbReference type="Gene3D" id="3.40.80.10">
    <property type="entry name" value="Peptidoglycan recognition protein-like"/>
    <property type="match status" value="1"/>
</dbReference>
<dbReference type="CDD" id="cd06583">
    <property type="entry name" value="PGRP"/>
    <property type="match status" value="1"/>
</dbReference>
<dbReference type="Pfam" id="PF07833">
    <property type="entry name" value="Cu_amine_oxidN1"/>
    <property type="match status" value="1"/>
</dbReference>
<dbReference type="InterPro" id="IPR012854">
    <property type="entry name" value="Cu_amine_oxidase-like_N"/>
</dbReference>
<dbReference type="GO" id="GO:0008745">
    <property type="term" value="F:N-acetylmuramoyl-L-alanine amidase activity"/>
    <property type="evidence" value="ECO:0007669"/>
    <property type="project" value="InterPro"/>
</dbReference>
<protein>
    <submittedName>
        <fullName evidence="2">N-acetylmuramoyl-L-alanine amidase CwlA</fullName>
    </submittedName>
</protein>